<organism evidence="1 2">
    <name type="scientific">Cronobacter dublinensis 1210</name>
    <dbReference type="NCBI Taxonomy" id="1208656"/>
    <lineage>
        <taxon>Bacteria</taxon>
        <taxon>Pseudomonadati</taxon>
        <taxon>Pseudomonadota</taxon>
        <taxon>Gammaproteobacteria</taxon>
        <taxon>Enterobacterales</taxon>
        <taxon>Enterobacteriaceae</taxon>
        <taxon>Cronobacter</taxon>
    </lineage>
</organism>
<dbReference type="Proteomes" id="UP000009342">
    <property type="component" value="Unassembled WGS sequence"/>
</dbReference>
<evidence type="ECO:0000313" key="2">
    <source>
        <dbReference type="Proteomes" id="UP000009342"/>
    </source>
</evidence>
<reference evidence="2" key="1">
    <citation type="journal article" date="2012" name="PLoS ONE">
        <title>Comparative analysis of genome sequences covering the seven cronobacter species.</title>
        <authorList>
            <person name="Joseph S."/>
            <person name="Desai P."/>
            <person name="Ji Y."/>
            <person name="Cummings C.A."/>
            <person name="Shih R."/>
            <person name="Degoricija L."/>
            <person name="Rico A."/>
            <person name="Brzoska P."/>
            <person name="Hamby S.E."/>
            <person name="Masood N."/>
            <person name="Hariri S."/>
            <person name="Sonbol H."/>
            <person name="Chuzhanova N."/>
            <person name="McClelland M."/>
            <person name="Furtado M.R."/>
            <person name="Forsythe S.J."/>
        </authorList>
    </citation>
    <scope>NUCLEOTIDE SEQUENCE [LARGE SCALE GENOMIC DNA]</scope>
    <source>
        <strain evidence="2">1210</strain>
    </source>
</reference>
<keyword evidence="2" id="KW-1185">Reference proteome</keyword>
<gene>
    <name evidence="1" type="ORF">BN134_3232</name>
</gene>
<protein>
    <submittedName>
        <fullName evidence="1">Uncharacterized protein</fullName>
    </submittedName>
</protein>
<sequence length="119" mass="12819">MPESTNRDGMPYFLFLCEGRVLSQNIDGQIVDLGEATEERGAFAWRLDGNEEQGEGLSSAAAVLDDIAGHLTFLFLDGQFTSLPDVSDEYAGKLENAPAKEILLNELSDKGGDDNPPAV</sequence>
<evidence type="ECO:0000313" key="1">
    <source>
        <dbReference type="EMBL" id="CCJ82471.1"/>
    </source>
</evidence>
<accession>A0ABP1WBH3</accession>
<comment type="caution">
    <text evidence="1">The sequence shown here is derived from an EMBL/GenBank/DDBJ whole genome shotgun (WGS) entry which is preliminary data.</text>
</comment>
<dbReference type="EMBL" id="CAKZ01000147">
    <property type="protein sequence ID" value="CCJ82471.1"/>
    <property type="molecule type" value="Genomic_DNA"/>
</dbReference>
<name>A0ABP1WBH3_9ENTR</name>
<proteinExistence type="predicted"/>